<proteinExistence type="predicted"/>
<dbReference type="EMBL" id="BAABME010020761">
    <property type="protein sequence ID" value="GAA0161372.1"/>
    <property type="molecule type" value="Genomic_DNA"/>
</dbReference>
<dbReference type="AlphaFoldDB" id="A0AAV3QE23"/>
<dbReference type="Proteomes" id="UP001454036">
    <property type="component" value="Unassembled WGS sequence"/>
</dbReference>
<evidence type="ECO:0000313" key="1">
    <source>
        <dbReference type="EMBL" id="GAA0161372.1"/>
    </source>
</evidence>
<keyword evidence="2" id="KW-1185">Reference proteome</keyword>
<accession>A0AAV3QE23</accession>
<protein>
    <submittedName>
        <fullName evidence="1">Uncharacterized protein</fullName>
    </submittedName>
</protein>
<reference evidence="1 2" key="1">
    <citation type="submission" date="2024-01" db="EMBL/GenBank/DDBJ databases">
        <title>The complete chloroplast genome sequence of Lithospermum erythrorhizon: insights into the phylogenetic relationship among Boraginaceae species and the maternal lineages of purple gromwells.</title>
        <authorList>
            <person name="Okada T."/>
            <person name="Watanabe K."/>
        </authorList>
    </citation>
    <scope>NUCLEOTIDE SEQUENCE [LARGE SCALE GENOMIC DNA]</scope>
</reference>
<gene>
    <name evidence="1" type="ORF">LIER_39216</name>
</gene>
<sequence length="146" mass="16505">MENSHLSSFDIRVFYVRITNFDVPQYLSLTHIPLELNGARCPIVFLDEIGNTNYLNQESQNMKLINGSKMMHLDFTCGNSVPEEDCSSLDWDRTEYLEGGELSWFNAGVRVGVGIILEICVDVGVGVGLLVRTFQTTTRTVKRRLL</sequence>
<organism evidence="1 2">
    <name type="scientific">Lithospermum erythrorhizon</name>
    <name type="common">Purple gromwell</name>
    <name type="synonym">Lithospermum officinale var. erythrorhizon</name>
    <dbReference type="NCBI Taxonomy" id="34254"/>
    <lineage>
        <taxon>Eukaryota</taxon>
        <taxon>Viridiplantae</taxon>
        <taxon>Streptophyta</taxon>
        <taxon>Embryophyta</taxon>
        <taxon>Tracheophyta</taxon>
        <taxon>Spermatophyta</taxon>
        <taxon>Magnoliopsida</taxon>
        <taxon>eudicotyledons</taxon>
        <taxon>Gunneridae</taxon>
        <taxon>Pentapetalae</taxon>
        <taxon>asterids</taxon>
        <taxon>lamiids</taxon>
        <taxon>Boraginales</taxon>
        <taxon>Boraginaceae</taxon>
        <taxon>Boraginoideae</taxon>
        <taxon>Lithospermeae</taxon>
        <taxon>Lithospermum</taxon>
    </lineage>
</organism>
<evidence type="ECO:0000313" key="2">
    <source>
        <dbReference type="Proteomes" id="UP001454036"/>
    </source>
</evidence>
<comment type="caution">
    <text evidence="1">The sequence shown here is derived from an EMBL/GenBank/DDBJ whole genome shotgun (WGS) entry which is preliminary data.</text>
</comment>
<name>A0AAV3QE23_LITER</name>